<evidence type="ECO:0000313" key="2">
    <source>
        <dbReference type="EMBL" id="OSX76729.1"/>
    </source>
</evidence>
<keyword evidence="3" id="KW-1185">Reference proteome</keyword>
<dbReference type="Proteomes" id="UP000218209">
    <property type="component" value="Unassembled WGS sequence"/>
</dbReference>
<dbReference type="AlphaFoldDB" id="A0A1X6P768"/>
<dbReference type="EMBL" id="KV918857">
    <property type="protein sequence ID" value="OSX76729.1"/>
    <property type="molecule type" value="Genomic_DNA"/>
</dbReference>
<feature type="compositionally biased region" description="Low complexity" evidence="1">
    <location>
        <begin position="43"/>
        <end position="57"/>
    </location>
</feature>
<proteinExistence type="predicted"/>
<feature type="region of interest" description="Disordered" evidence="1">
    <location>
        <begin position="28"/>
        <end position="57"/>
    </location>
</feature>
<evidence type="ECO:0000313" key="3">
    <source>
        <dbReference type="Proteomes" id="UP000218209"/>
    </source>
</evidence>
<sequence length="76" mass="7263">MRSGGSRGGAPTRGWRSCVSASIGMGGTRRRGGCGGRGGGAVGAAAPAGPRRSGAAGQGKLQMTTLCVGCVGLASW</sequence>
<accession>A0A1X6P768</accession>
<protein>
    <submittedName>
        <fullName evidence="2">Uncharacterized protein</fullName>
    </submittedName>
</protein>
<organism evidence="2 3">
    <name type="scientific">Porphyra umbilicalis</name>
    <name type="common">Purple laver</name>
    <name type="synonym">Red alga</name>
    <dbReference type="NCBI Taxonomy" id="2786"/>
    <lineage>
        <taxon>Eukaryota</taxon>
        <taxon>Rhodophyta</taxon>
        <taxon>Bangiophyceae</taxon>
        <taxon>Bangiales</taxon>
        <taxon>Bangiaceae</taxon>
        <taxon>Porphyra</taxon>
    </lineage>
</organism>
<reference evidence="2 3" key="1">
    <citation type="submission" date="2017-03" db="EMBL/GenBank/DDBJ databases">
        <title>WGS assembly of Porphyra umbilicalis.</title>
        <authorList>
            <person name="Brawley S.H."/>
            <person name="Blouin N.A."/>
            <person name="Ficko-Blean E."/>
            <person name="Wheeler G.L."/>
            <person name="Lohr M."/>
            <person name="Goodson H.V."/>
            <person name="Jenkins J.W."/>
            <person name="Blaby-Haas C.E."/>
            <person name="Helliwell K.E."/>
            <person name="Chan C."/>
            <person name="Marriage T."/>
            <person name="Bhattacharya D."/>
            <person name="Klein A.S."/>
            <person name="Badis Y."/>
            <person name="Brodie J."/>
            <person name="Cao Y."/>
            <person name="Collen J."/>
            <person name="Dittami S.M."/>
            <person name="Gachon C.M."/>
            <person name="Green B.R."/>
            <person name="Karpowicz S."/>
            <person name="Kim J.W."/>
            <person name="Kudahl U."/>
            <person name="Lin S."/>
            <person name="Michel G."/>
            <person name="Mittag M."/>
            <person name="Olson B.J."/>
            <person name="Pangilinan J."/>
            <person name="Peng Y."/>
            <person name="Qiu H."/>
            <person name="Shu S."/>
            <person name="Singer J.T."/>
            <person name="Smith A.G."/>
            <person name="Sprecher B.N."/>
            <person name="Wagner V."/>
            <person name="Wang W."/>
            <person name="Wang Z.-Y."/>
            <person name="Yan J."/>
            <person name="Yarish C."/>
            <person name="Zoeuner-Riek S."/>
            <person name="Zhuang Y."/>
            <person name="Zou Y."/>
            <person name="Lindquist E.A."/>
            <person name="Grimwood J."/>
            <person name="Barry K."/>
            <person name="Rokhsar D.S."/>
            <person name="Schmutz J."/>
            <person name="Stiller J.W."/>
            <person name="Grossman A.R."/>
            <person name="Prochnik S.E."/>
        </authorList>
    </citation>
    <scope>NUCLEOTIDE SEQUENCE [LARGE SCALE GENOMIC DNA]</scope>
    <source>
        <strain evidence="2">4086291</strain>
    </source>
</reference>
<gene>
    <name evidence="2" type="ORF">BU14_0177s0010</name>
</gene>
<evidence type="ECO:0000256" key="1">
    <source>
        <dbReference type="SAM" id="MobiDB-lite"/>
    </source>
</evidence>
<feature type="compositionally biased region" description="Gly residues" evidence="1">
    <location>
        <begin position="33"/>
        <end position="42"/>
    </location>
</feature>
<name>A0A1X6P768_PORUM</name>